<dbReference type="SMART" id="SM00478">
    <property type="entry name" value="ENDO3c"/>
    <property type="match status" value="1"/>
</dbReference>
<evidence type="ECO:0000256" key="2">
    <source>
        <dbReference type="ARBA" id="ARBA00022485"/>
    </source>
</evidence>
<evidence type="ECO:0000256" key="7">
    <source>
        <dbReference type="ARBA" id="ARBA00023014"/>
    </source>
</evidence>
<reference evidence="14 15" key="1">
    <citation type="submission" date="2019-07" db="EMBL/GenBank/DDBJ databases">
        <title>Complete Genome Sequence of Leptotrichia goodfellowii Strain JCM 16774.</title>
        <authorList>
            <person name="Watanabe S."/>
            <person name="Cui L."/>
        </authorList>
    </citation>
    <scope>NUCLEOTIDE SEQUENCE [LARGE SCALE GENOMIC DNA]</scope>
    <source>
        <strain evidence="14 15">JCM16774</strain>
    </source>
</reference>
<sequence length="224" mass="26076">MTKKERFNLIFPYLQERYGKPKCALDFETPYQLMIAVILSAQCTDARVNIVTKELFKVVKTPEDIHNMDLETLEKYIKSTGFYRNKAKNIKLNAEQVLNEYNGKIPKKMDELVKLAGVGRKTANVVLGEVWGISEGIVVDTHVKRLSKRMGLTKSDNPEIIERELMKIVPKKYWFVFSHYLILYGREVSTAINPKCDICIINKYFNYCEKEKAEKQRKKVAKKK</sequence>
<dbReference type="GO" id="GO:0140078">
    <property type="term" value="F:class I DNA-(apurinic or apyrimidinic site) endonuclease activity"/>
    <property type="evidence" value="ECO:0007669"/>
    <property type="project" value="UniProtKB-EC"/>
</dbReference>
<comment type="function">
    <text evidence="12">DNA repair enzyme that has both DNA N-glycosylase activity and AP-lyase activity. The DNA N-glycosylase activity releases various damaged pyrimidines from DNA by cleaving the N-glycosidic bond, leaving an AP (apurinic/apyrimidinic) site. The AP-lyase activity cleaves the phosphodiester bond 3' to the AP site by a beta-elimination, leaving a 3'-terminal unsaturated sugar and a product with a terminal 5'-phosphate.</text>
</comment>
<evidence type="ECO:0000256" key="12">
    <source>
        <dbReference type="HAMAP-Rule" id="MF_00942"/>
    </source>
</evidence>
<evidence type="ECO:0000313" key="15">
    <source>
        <dbReference type="Proteomes" id="UP000321606"/>
    </source>
</evidence>
<keyword evidence="2" id="KW-0004">4Fe-4S</keyword>
<evidence type="ECO:0000256" key="5">
    <source>
        <dbReference type="ARBA" id="ARBA00022801"/>
    </source>
</evidence>
<evidence type="ECO:0000256" key="9">
    <source>
        <dbReference type="ARBA" id="ARBA00023204"/>
    </source>
</evidence>
<dbReference type="Proteomes" id="UP000321606">
    <property type="component" value="Chromosome"/>
</dbReference>
<dbReference type="InterPro" id="IPR004036">
    <property type="entry name" value="Endonuclease-III-like_CS2"/>
</dbReference>
<dbReference type="InterPro" id="IPR003265">
    <property type="entry name" value="HhH-GPD_domain"/>
</dbReference>
<comment type="cofactor">
    <cofactor evidence="12">
        <name>[4Fe-4S] cluster</name>
        <dbReference type="ChEBI" id="CHEBI:49883"/>
    </cofactor>
    <text evidence="12">Binds 1 [4Fe-4S] cluster.</text>
</comment>
<dbReference type="GO" id="GO:0003677">
    <property type="term" value="F:DNA binding"/>
    <property type="evidence" value="ECO:0007669"/>
    <property type="project" value="UniProtKB-UniRule"/>
</dbReference>
<dbReference type="PANTHER" id="PTHR10359">
    <property type="entry name" value="A/G-SPECIFIC ADENINE GLYCOSYLASE/ENDONUCLEASE III"/>
    <property type="match status" value="1"/>
</dbReference>
<dbReference type="InterPro" id="IPR000445">
    <property type="entry name" value="HhH_motif"/>
</dbReference>
<dbReference type="AlphaFoldDB" id="A0A510JD26"/>
<dbReference type="CDD" id="cd00056">
    <property type="entry name" value="ENDO3c"/>
    <property type="match status" value="1"/>
</dbReference>
<evidence type="ECO:0000313" key="14">
    <source>
        <dbReference type="EMBL" id="BBM36986.1"/>
    </source>
</evidence>
<dbReference type="PANTHER" id="PTHR10359:SF18">
    <property type="entry name" value="ENDONUCLEASE III"/>
    <property type="match status" value="1"/>
</dbReference>
<keyword evidence="7" id="KW-0411">Iron-sulfur</keyword>
<evidence type="ECO:0000259" key="13">
    <source>
        <dbReference type="SMART" id="SM00478"/>
    </source>
</evidence>
<keyword evidence="8 12" id="KW-0238">DNA-binding</keyword>
<keyword evidence="14" id="KW-0540">Nuclease</keyword>
<evidence type="ECO:0000256" key="6">
    <source>
        <dbReference type="ARBA" id="ARBA00023004"/>
    </source>
</evidence>
<dbReference type="NCBIfam" id="TIGR01083">
    <property type="entry name" value="nth"/>
    <property type="match status" value="1"/>
</dbReference>
<keyword evidence="4 12" id="KW-0227">DNA damage</keyword>
<dbReference type="GO" id="GO:0019104">
    <property type="term" value="F:DNA N-glycosylase activity"/>
    <property type="evidence" value="ECO:0007669"/>
    <property type="project" value="UniProtKB-UniRule"/>
</dbReference>
<dbReference type="Pfam" id="PF00633">
    <property type="entry name" value="HHH"/>
    <property type="match status" value="1"/>
</dbReference>
<dbReference type="InterPro" id="IPR023170">
    <property type="entry name" value="HhH_base_excis_C"/>
</dbReference>
<keyword evidence="10 12" id="KW-0456">Lyase</keyword>
<keyword evidence="11 12" id="KW-0326">Glycosidase</keyword>
<comment type="catalytic activity">
    <reaction evidence="12">
        <text>2'-deoxyribonucleotide-(2'-deoxyribose 5'-phosphate)-2'-deoxyribonucleotide-DNA = a 3'-end 2'-deoxyribonucleotide-(2,3-dehydro-2,3-deoxyribose 5'-phosphate)-DNA + a 5'-end 5'-phospho-2'-deoxyribonucleoside-DNA + H(+)</text>
        <dbReference type="Rhea" id="RHEA:66592"/>
        <dbReference type="Rhea" id="RHEA-COMP:13180"/>
        <dbReference type="Rhea" id="RHEA-COMP:16897"/>
        <dbReference type="Rhea" id="RHEA-COMP:17067"/>
        <dbReference type="ChEBI" id="CHEBI:15378"/>
        <dbReference type="ChEBI" id="CHEBI:136412"/>
        <dbReference type="ChEBI" id="CHEBI:157695"/>
        <dbReference type="ChEBI" id="CHEBI:167181"/>
        <dbReference type="EC" id="4.2.99.18"/>
    </reaction>
</comment>
<dbReference type="Gene3D" id="1.10.1670.10">
    <property type="entry name" value="Helix-hairpin-Helix base-excision DNA repair enzymes (C-terminal)"/>
    <property type="match status" value="1"/>
</dbReference>
<keyword evidence="14" id="KW-0255">Endonuclease</keyword>
<proteinExistence type="inferred from homology"/>
<dbReference type="HAMAP" id="MF_00942">
    <property type="entry name" value="Nth"/>
    <property type="match status" value="1"/>
</dbReference>
<dbReference type="GO" id="GO:0006285">
    <property type="term" value="P:base-excision repair, AP site formation"/>
    <property type="evidence" value="ECO:0007669"/>
    <property type="project" value="TreeGrafter"/>
</dbReference>
<protein>
    <recommendedName>
        <fullName evidence="12">Endonuclease III</fullName>
        <ecNumber evidence="12">4.2.99.18</ecNumber>
    </recommendedName>
    <alternativeName>
        <fullName evidence="12">DNA-(apurinic or apyrimidinic site) lyase</fullName>
    </alternativeName>
</protein>
<evidence type="ECO:0000256" key="4">
    <source>
        <dbReference type="ARBA" id="ARBA00022763"/>
    </source>
</evidence>
<evidence type="ECO:0000256" key="10">
    <source>
        <dbReference type="ARBA" id="ARBA00023239"/>
    </source>
</evidence>
<keyword evidence="3" id="KW-0479">Metal-binding</keyword>
<dbReference type="FunFam" id="1.10.340.30:FF:000001">
    <property type="entry name" value="Endonuclease III"/>
    <property type="match status" value="1"/>
</dbReference>
<evidence type="ECO:0000256" key="8">
    <source>
        <dbReference type="ARBA" id="ARBA00023125"/>
    </source>
</evidence>
<dbReference type="Gene3D" id="1.10.340.30">
    <property type="entry name" value="Hypothetical protein, domain 2"/>
    <property type="match status" value="1"/>
</dbReference>
<dbReference type="FunFam" id="1.10.1670.10:FF:000001">
    <property type="entry name" value="Endonuclease III"/>
    <property type="match status" value="1"/>
</dbReference>
<name>A0A510JD26_9FUSO</name>
<dbReference type="SUPFAM" id="SSF48150">
    <property type="entry name" value="DNA-glycosylase"/>
    <property type="match status" value="1"/>
</dbReference>
<keyword evidence="5 12" id="KW-0378">Hydrolase</keyword>
<comment type="caution">
    <text evidence="12">Lacks conserved residue(s) required for the propagation of feature annotation.</text>
</comment>
<comment type="similarity">
    <text evidence="1 12">Belongs to the Nth/MutY family.</text>
</comment>
<evidence type="ECO:0000256" key="3">
    <source>
        <dbReference type="ARBA" id="ARBA00022723"/>
    </source>
</evidence>
<dbReference type="GO" id="GO:0046872">
    <property type="term" value="F:metal ion binding"/>
    <property type="evidence" value="ECO:0007669"/>
    <property type="project" value="UniProtKB-KW"/>
</dbReference>
<dbReference type="EMBL" id="AP019822">
    <property type="protein sequence ID" value="BBM36986.1"/>
    <property type="molecule type" value="Genomic_DNA"/>
</dbReference>
<dbReference type="KEGG" id="lgo:JCM16774_1932"/>
<gene>
    <name evidence="12" type="primary">nth</name>
    <name evidence="14" type="ORF">JCM16774_1932</name>
</gene>
<evidence type="ECO:0000256" key="11">
    <source>
        <dbReference type="ARBA" id="ARBA00023295"/>
    </source>
</evidence>
<dbReference type="STRING" id="714315.GCA_000516535_01937"/>
<dbReference type="PROSITE" id="PS01155">
    <property type="entry name" value="ENDONUCLEASE_III_2"/>
    <property type="match status" value="1"/>
</dbReference>
<dbReference type="OrthoDB" id="9800977at2"/>
<dbReference type="EC" id="4.2.99.18" evidence="12"/>
<feature type="domain" description="HhH-GPD" evidence="13">
    <location>
        <begin position="39"/>
        <end position="187"/>
    </location>
</feature>
<accession>A0A510JD26</accession>
<dbReference type="RefSeq" id="WP_026738142.1">
    <property type="nucleotide sequence ID" value="NZ_AP019822.1"/>
</dbReference>
<dbReference type="InterPro" id="IPR011257">
    <property type="entry name" value="DNA_glycosylase"/>
</dbReference>
<dbReference type="InterPro" id="IPR005759">
    <property type="entry name" value="Nth"/>
</dbReference>
<dbReference type="PIRSF" id="PIRSF001435">
    <property type="entry name" value="Nth"/>
    <property type="match status" value="1"/>
</dbReference>
<keyword evidence="6" id="KW-0408">Iron</keyword>
<keyword evidence="9 12" id="KW-0234">DNA repair</keyword>
<evidence type="ECO:0000256" key="1">
    <source>
        <dbReference type="ARBA" id="ARBA00008343"/>
    </source>
</evidence>
<dbReference type="Pfam" id="PF00730">
    <property type="entry name" value="HhH-GPD"/>
    <property type="match status" value="1"/>
</dbReference>
<organism evidence="14 15">
    <name type="scientific">Pseudoleptotrichia goodfellowii</name>
    <dbReference type="NCBI Taxonomy" id="157692"/>
    <lineage>
        <taxon>Bacteria</taxon>
        <taxon>Fusobacteriati</taxon>
        <taxon>Fusobacteriota</taxon>
        <taxon>Fusobacteriia</taxon>
        <taxon>Fusobacteriales</taxon>
        <taxon>Leptotrichiaceae</taxon>
        <taxon>Pseudoleptotrichia</taxon>
    </lineage>
</organism>
<dbReference type="GO" id="GO:0051539">
    <property type="term" value="F:4 iron, 4 sulfur cluster binding"/>
    <property type="evidence" value="ECO:0007669"/>
    <property type="project" value="UniProtKB-KW"/>
</dbReference>